<comment type="caution">
    <text evidence="4">The sequence shown here is derived from an EMBL/GenBank/DDBJ whole genome shotgun (WGS) entry which is preliminary data.</text>
</comment>
<dbReference type="PANTHER" id="PTHR13847">
    <property type="entry name" value="SARCOSINE DEHYDROGENASE-RELATED"/>
    <property type="match status" value="1"/>
</dbReference>
<keyword evidence="1" id="KW-0560">Oxidoreductase</keyword>
<protein>
    <submittedName>
        <fullName evidence="4">FAD-binding oxidoreductase</fullName>
    </submittedName>
</protein>
<organism evidence="4">
    <name type="scientific">candidate division WOR-3 bacterium</name>
    <dbReference type="NCBI Taxonomy" id="2052148"/>
    <lineage>
        <taxon>Bacteria</taxon>
        <taxon>Bacteria division WOR-3</taxon>
    </lineage>
</organism>
<dbReference type="Pfam" id="PF01266">
    <property type="entry name" value="DAO"/>
    <property type="match status" value="1"/>
</dbReference>
<proteinExistence type="predicted"/>
<dbReference type="Proteomes" id="UP000885847">
    <property type="component" value="Unassembled WGS sequence"/>
</dbReference>
<dbReference type="AlphaFoldDB" id="A0A7C0ZHN0"/>
<sequence length="431" mass="48357">MSKEFISHRGLTLRNFSPMIAKKGGYMDKVIIIGGGIIGGSILYHLYKNGYRGKAVIIEEMDALAQGSTSLSAGGFRNIWSTEVNMKLTTYSIKRFSESEKEFGVSIGFDQRGYLFTFYEDNFNMIKDFKPNWDRAGVRTELLTPEEIEKMVPGLHTSLEHLDPEIVEFLELKPIAGGLLGLDCGLVNPTPLAVAYIEKAKEMYPELVEIKLKSHVDRIIFEGGRTKGVITGSETIEGDIVILAAGAWSAKILEDSGVSDEQNIPVVPLKRMLYVVNPPEIEGVLDIPFTIIDKGVYFRPEAMNWLVGKAKEEQEPGFDTEPEKDYYEEFINYIMQARIDGAEYCRIQSMWGGLYAHNTKDKNGIVSFHPDFENLFLATGFSGHGVMEAPGIGQSVSEFLLKGKFETIPEVSQLDYKRFRENKLVKETIVI</sequence>
<dbReference type="EMBL" id="DQWE01000243">
    <property type="protein sequence ID" value="HDI83143.1"/>
    <property type="molecule type" value="Genomic_DNA"/>
</dbReference>
<gene>
    <name evidence="4" type="ORF">ENF18_05070</name>
</gene>
<dbReference type="InterPro" id="IPR036188">
    <property type="entry name" value="FAD/NAD-bd_sf"/>
</dbReference>
<evidence type="ECO:0000313" key="4">
    <source>
        <dbReference type="EMBL" id="HDI83143.1"/>
    </source>
</evidence>
<feature type="transmembrane region" description="Helical" evidence="2">
    <location>
        <begin position="30"/>
        <end position="47"/>
    </location>
</feature>
<keyword evidence="2" id="KW-1133">Transmembrane helix</keyword>
<evidence type="ECO:0000256" key="2">
    <source>
        <dbReference type="SAM" id="Phobius"/>
    </source>
</evidence>
<keyword evidence="2" id="KW-0472">Membrane</keyword>
<dbReference type="Gene3D" id="3.30.9.10">
    <property type="entry name" value="D-Amino Acid Oxidase, subunit A, domain 2"/>
    <property type="match status" value="1"/>
</dbReference>
<dbReference type="GO" id="GO:0005737">
    <property type="term" value="C:cytoplasm"/>
    <property type="evidence" value="ECO:0007669"/>
    <property type="project" value="TreeGrafter"/>
</dbReference>
<dbReference type="SUPFAM" id="SSF51905">
    <property type="entry name" value="FAD/NAD(P)-binding domain"/>
    <property type="match status" value="1"/>
</dbReference>
<reference evidence="4" key="1">
    <citation type="journal article" date="2020" name="mSystems">
        <title>Genome- and Community-Level Interaction Insights into Carbon Utilization and Element Cycling Functions of Hydrothermarchaeota in Hydrothermal Sediment.</title>
        <authorList>
            <person name="Zhou Z."/>
            <person name="Liu Y."/>
            <person name="Xu W."/>
            <person name="Pan J."/>
            <person name="Luo Z.H."/>
            <person name="Li M."/>
        </authorList>
    </citation>
    <scope>NUCLEOTIDE SEQUENCE [LARGE SCALE GENOMIC DNA]</scope>
    <source>
        <strain evidence="4">HyVt-102</strain>
    </source>
</reference>
<evidence type="ECO:0000259" key="3">
    <source>
        <dbReference type="Pfam" id="PF01266"/>
    </source>
</evidence>
<dbReference type="Gene3D" id="3.50.50.60">
    <property type="entry name" value="FAD/NAD(P)-binding domain"/>
    <property type="match status" value="1"/>
</dbReference>
<evidence type="ECO:0000256" key="1">
    <source>
        <dbReference type="ARBA" id="ARBA00023002"/>
    </source>
</evidence>
<accession>A0A7C0ZHN0</accession>
<dbReference type="InterPro" id="IPR006076">
    <property type="entry name" value="FAD-dep_OxRdtase"/>
</dbReference>
<name>A0A7C0ZHN0_UNCW3</name>
<dbReference type="GO" id="GO:0016491">
    <property type="term" value="F:oxidoreductase activity"/>
    <property type="evidence" value="ECO:0007669"/>
    <property type="project" value="UniProtKB-KW"/>
</dbReference>
<feature type="domain" description="FAD dependent oxidoreductase" evidence="3">
    <location>
        <begin position="29"/>
        <end position="397"/>
    </location>
</feature>
<keyword evidence="2" id="KW-0812">Transmembrane</keyword>
<dbReference type="PANTHER" id="PTHR13847:SF287">
    <property type="entry name" value="FAD-DEPENDENT OXIDOREDUCTASE DOMAIN-CONTAINING PROTEIN 1"/>
    <property type="match status" value="1"/>
</dbReference>